<accession>A0ABS1E6X4</accession>
<feature type="domain" description="Zinc finger CHCC-type" evidence="1">
    <location>
        <begin position="18"/>
        <end position="52"/>
    </location>
</feature>
<gene>
    <name evidence="2" type="ORF">CKO13_10630</name>
</gene>
<keyword evidence="3" id="KW-1185">Reference proteome</keyword>
<sequence>MEPSARRRYTVTAADLPVCCPTPEMYLWSSHPRVYLPVGELGYASCPYCGAIFVLTEADDEGAK</sequence>
<comment type="caution">
    <text evidence="2">The sequence shown here is derived from an EMBL/GenBank/DDBJ whole genome shotgun (WGS) entry which is preliminary data.</text>
</comment>
<evidence type="ECO:0000259" key="1">
    <source>
        <dbReference type="Pfam" id="PF10276"/>
    </source>
</evidence>
<evidence type="ECO:0000313" key="3">
    <source>
        <dbReference type="Proteomes" id="UP000738126"/>
    </source>
</evidence>
<evidence type="ECO:0000313" key="2">
    <source>
        <dbReference type="EMBL" id="MBK1727458.1"/>
    </source>
</evidence>
<dbReference type="EMBL" id="NRSH01000155">
    <property type="protein sequence ID" value="MBK1727458.1"/>
    <property type="molecule type" value="Genomic_DNA"/>
</dbReference>
<dbReference type="Proteomes" id="UP000738126">
    <property type="component" value="Unassembled WGS sequence"/>
</dbReference>
<protein>
    <recommendedName>
        <fullName evidence="1">Zinc finger CHCC-type domain-containing protein</fullName>
    </recommendedName>
</protein>
<dbReference type="Gene3D" id="2.60.260.40">
    <property type="entry name" value="q5lls5 like domains"/>
    <property type="match status" value="1"/>
</dbReference>
<name>A0ABS1E6X4_9GAMM</name>
<organism evidence="2 3">
    <name type="scientific">Halorhodospira neutriphila</name>
    <dbReference type="NCBI Taxonomy" id="168379"/>
    <lineage>
        <taxon>Bacteria</taxon>
        <taxon>Pseudomonadati</taxon>
        <taxon>Pseudomonadota</taxon>
        <taxon>Gammaproteobacteria</taxon>
        <taxon>Chromatiales</taxon>
        <taxon>Ectothiorhodospiraceae</taxon>
        <taxon>Halorhodospira</taxon>
    </lineage>
</organism>
<proteinExistence type="predicted"/>
<dbReference type="InterPro" id="IPR019401">
    <property type="entry name" value="Znf_CHCC"/>
</dbReference>
<reference evidence="2 3" key="1">
    <citation type="journal article" date="2020" name="Microorganisms">
        <title>Osmotic Adaptation and Compatible Solute Biosynthesis of Phototrophic Bacteria as Revealed from Genome Analyses.</title>
        <authorList>
            <person name="Imhoff J.F."/>
            <person name="Rahn T."/>
            <person name="Kunzel S."/>
            <person name="Keller A."/>
            <person name="Neulinger S.C."/>
        </authorList>
    </citation>
    <scope>NUCLEOTIDE SEQUENCE [LARGE SCALE GENOMIC DNA]</scope>
    <source>
        <strain evidence="2 3">DSM 15116</strain>
    </source>
</reference>
<dbReference type="Pfam" id="PF10276">
    <property type="entry name" value="zf-CHCC"/>
    <property type="match status" value="1"/>
</dbReference>